<evidence type="ECO:0000313" key="4">
    <source>
        <dbReference type="Proteomes" id="UP000246464"/>
    </source>
</evidence>
<accession>A0A2U9CW64</accession>
<dbReference type="EMBL" id="CP026263">
    <property type="protein sequence ID" value="AWP20797.1"/>
    <property type="molecule type" value="Genomic_DNA"/>
</dbReference>
<evidence type="ECO:0000256" key="2">
    <source>
        <dbReference type="SAM" id="SignalP"/>
    </source>
</evidence>
<sequence>MHAPETSVDHWLFLFGPFLVRQVHAALLRRSEEELEEARREAARGCRQADVQRGELLRLQDELREEEEKVMSAAREMRSLSTYTGQLSQELEELRGKRQATEEDLAARAEEVRRMEGCLNEAKLAEEKIRSVALELETEVVELRKKLQQAVDQKLKAERGKQDAQKQVNKYSTHLSDAASANQLRCLFNAVWSFAQLMCNAIPVRSSMENRKDGKSINCKSSHNFFFFYPLNVRPQVDTLRSELEGAQSDNVNLRQESQLVMTHVNRWITEQKASSGALTAQMEAQHKVLLIVTKENE</sequence>
<keyword evidence="2" id="KW-0732">Signal</keyword>
<protein>
    <submittedName>
        <fullName evidence="3">Putative early endosome antigen 1-like</fullName>
    </submittedName>
</protein>
<organism evidence="3 4">
    <name type="scientific">Scophthalmus maximus</name>
    <name type="common">Turbot</name>
    <name type="synonym">Psetta maxima</name>
    <dbReference type="NCBI Taxonomy" id="52904"/>
    <lineage>
        <taxon>Eukaryota</taxon>
        <taxon>Metazoa</taxon>
        <taxon>Chordata</taxon>
        <taxon>Craniata</taxon>
        <taxon>Vertebrata</taxon>
        <taxon>Euteleostomi</taxon>
        <taxon>Actinopterygii</taxon>
        <taxon>Neopterygii</taxon>
        <taxon>Teleostei</taxon>
        <taxon>Neoteleostei</taxon>
        <taxon>Acanthomorphata</taxon>
        <taxon>Carangaria</taxon>
        <taxon>Pleuronectiformes</taxon>
        <taxon>Pleuronectoidei</taxon>
        <taxon>Scophthalmidae</taxon>
        <taxon>Scophthalmus</taxon>
    </lineage>
</organism>
<evidence type="ECO:0000256" key="1">
    <source>
        <dbReference type="SAM" id="Coils"/>
    </source>
</evidence>
<dbReference type="AlphaFoldDB" id="A0A2U9CW64"/>
<gene>
    <name evidence="3" type="ORF">SMAX5B_001699</name>
</gene>
<proteinExistence type="predicted"/>
<keyword evidence="1" id="KW-0175">Coiled coil</keyword>
<feature type="chain" id="PRO_5015938671" evidence="2">
    <location>
        <begin position="26"/>
        <end position="298"/>
    </location>
</feature>
<dbReference type="Proteomes" id="UP000246464">
    <property type="component" value="Chromosome 21"/>
</dbReference>
<evidence type="ECO:0000313" key="3">
    <source>
        <dbReference type="EMBL" id="AWP20797.1"/>
    </source>
</evidence>
<reference evidence="3 4" key="1">
    <citation type="submission" date="2017-12" db="EMBL/GenBank/DDBJ databases">
        <title>Integrating genomic resources of turbot (Scophthalmus maximus) in depth evaluation of genetic and physical mapping variation across individuals.</title>
        <authorList>
            <person name="Martinez P."/>
        </authorList>
    </citation>
    <scope>NUCLEOTIDE SEQUENCE [LARGE SCALE GENOMIC DNA]</scope>
</reference>
<feature type="coiled-coil region" evidence="1">
    <location>
        <begin position="21"/>
        <end position="167"/>
    </location>
</feature>
<name>A0A2U9CW64_SCOMX</name>
<feature type="signal peptide" evidence="2">
    <location>
        <begin position="1"/>
        <end position="25"/>
    </location>
</feature>
<keyword evidence="4" id="KW-1185">Reference proteome</keyword>